<name>A0ABD3RKT7_9STRA</name>
<dbReference type="PANTHER" id="PTHR45931">
    <property type="entry name" value="SI:CH211-59O9.10"/>
    <property type="match status" value="1"/>
</dbReference>
<feature type="domain" description="RING-type" evidence="6">
    <location>
        <begin position="577"/>
        <end position="627"/>
    </location>
</feature>
<evidence type="ECO:0000313" key="7">
    <source>
        <dbReference type="EMBL" id="KAL3811166.1"/>
    </source>
</evidence>
<feature type="compositionally biased region" description="Polar residues" evidence="5">
    <location>
        <begin position="308"/>
        <end position="318"/>
    </location>
</feature>
<dbReference type="Proteomes" id="UP001530377">
    <property type="component" value="Unassembled WGS sequence"/>
</dbReference>
<evidence type="ECO:0000256" key="1">
    <source>
        <dbReference type="ARBA" id="ARBA00022723"/>
    </source>
</evidence>
<dbReference type="InterPro" id="IPR013083">
    <property type="entry name" value="Znf_RING/FYVE/PHD"/>
</dbReference>
<evidence type="ECO:0000256" key="5">
    <source>
        <dbReference type="SAM" id="MobiDB-lite"/>
    </source>
</evidence>
<dbReference type="EMBL" id="JALLPB020000276">
    <property type="protein sequence ID" value="KAL3811166.1"/>
    <property type="molecule type" value="Genomic_DNA"/>
</dbReference>
<keyword evidence="8" id="KW-1185">Reference proteome</keyword>
<feature type="region of interest" description="Disordered" evidence="5">
    <location>
        <begin position="288"/>
        <end position="380"/>
    </location>
</feature>
<dbReference type="PANTHER" id="PTHR45931:SF3">
    <property type="entry name" value="RING ZINC FINGER-CONTAINING PROTEIN"/>
    <property type="match status" value="1"/>
</dbReference>
<dbReference type="GO" id="GO:0008270">
    <property type="term" value="F:zinc ion binding"/>
    <property type="evidence" value="ECO:0007669"/>
    <property type="project" value="UniProtKB-KW"/>
</dbReference>
<feature type="compositionally biased region" description="Low complexity" evidence="5">
    <location>
        <begin position="370"/>
        <end position="380"/>
    </location>
</feature>
<keyword evidence="2 4" id="KW-0863">Zinc-finger</keyword>
<evidence type="ECO:0000256" key="4">
    <source>
        <dbReference type="PROSITE-ProRule" id="PRU00175"/>
    </source>
</evidence>
<reference evidence="7 8" key="1">
    <citation type="submission" date="2024-10" db="EMBL/GenBank/DDBJ databases">
        <title>Updated reference genomes for cyclostephanoid diatoms.</title>
        <authorList>
            <person name="Roberts W.R."/>
            <person name="Alverson A.J."/>
        </authorList>
    </citation>
    <scope>NUCLEOTIDE SEQUENCE [LARGE SCALE GENOMIC DNA]</scope>
    <source>
        <strain evidence="7 8">AJA228-03</strain>
    </source>
</reference>
<gene>
    <name evidence="7" type="ORF">ACHAXA_001381</name>
</gene>
<dbReference type="SMART" id="SM00184">
    <property type="entry name" value="RING"/>
    <property type="match status" value="1"/>
</dbReference>
<evidence type="ECO:0000256" key="3">
    <source>
        <dbReference type="ARBA" id="ARBA00022833"/>
    </source>
</evidence>
<keyword evidence="3" id="KW-0862">Zinc</keyword>
<evidence type="ECO:0000259" key="6">
    <source>
        <dbReference type="PROSITE" id="PS50089"/>
    </source>
</evidence>
<dbReference type="PROSITE" id="PS50089">
    <property type="entry name" value="ZF_RING_2"/>
    <property type="match status" value="1"/>
</dbReference>
<dbReference type="InterPro" id="IPR001841">
    <property type="entry name" value="Znf_RING"/>
</dbReference>
<sequence length="631" mass="66952">MQAAPVSKWSVRIVYQLHVVRELQPQVRSAGRTCHIPLPPNRSTAHRQANLLTRIAARPSGWYSAESSRIVPLRISSIISLRLSSRQSVGNSKSASAVDDPGRSISCTRTSPCSGMSSRFHSGSRKACASTIALPSSRTDSLVFDLAKLPRSGWNVVTTSIFAAAAAGPATSSCAASAKRFNSARRSSMTESTHPGDLQASGAVHGAWDAGKGDFFSSCIGEGGPLQWLGLAVFFLQFLAPHVMHLVHYELHHAVETTTAILRRSLRTVVIASALAGGIFLASRTISSRRGGGGGGVRLARSRDGMGNNASTIRTSGAGTADDPVVIDDDDDDHDHDHDGNNVNAGAIGGRSRGVGAPNSADGVRTDAQSSSSSSSSSSLLSSPSLALALVIAYVPLFISSPLLWNMFLEGITGGGGGGGGDSPRVGGRGIDGVVDIDDDGEGGDDGRAIVDSGFVHLVVLAILAHTVMAMAAHRVLRDVLFDGRSGIWAYPGNRRGGGIARGRGRKLTVTEIADIVRKVPVEEYVSEENVRTGDCSVARMKRMLSNRGAANAAMKSVERNDLVREIECIRNFNEECAICAEEYVEGDILRVTRCRHEFHLHCFDKWMYTFSTDTRPATHPTCPLCKATVV</sequence>
<dbReference type="Gene3D" id="3.30.40.10">
    <property type="entry name" value="Zinc/RING finger domain, C3HC4 (zinc finger)"/>
    <property type="match status" value="1"/>
</dbReference>
<keyword evidence="1" id="KW-0479">Metal-binding</keyword>
<feature type="compositionally biased region" description="Acidic residues" evidence="5">
    <location>
        <begin position="325"/>
        <end position="334"/>
    </location>
</feature>
<proteinExistence type="predicted"/>
<dbReference type="SUPFAM" id="SSF57850">
    <property type="entry name" value="RING/U-box"/>
    <property type="match status" value="1"/>
</dbReference>
<dbReference type="InterPro" id="IPR051834">
    <property type="entry name" value="RING_finger_E3_ligase"/>
</dbReference>
<evidence type="ECO:0000256" key="2">
    <source>
        <dbReference type="ARBA" id="ARBA00022771"/>
    </source>
</evidence>
<dbReference type="Pfam" id="PF13639">
    <property type="entry name" value="zf-RING_2"/>
    <property type="match status" value="1"/>
</dbReference>
<organism evidence="7 8">
    <name type="scientific">Cyclostephanos tholiformis</name>
    <dbReference type="NCBI Taxonomy" id="382380"/>
    <lineage>
        <taxon>Eukaryota</taxon>
        <taxon>Sar</taxon>
        <taxon>Stramenopiles</taxon>
        <taxon>Ochrophyta</taxon>
        <taxon>Bacillariophyta</taxon>
        <taxon>Coscinodiscophyceae</taxon>
        <taxon>Thalassiosirophycidae</taxon>
        <taxon>Stephanodiscales</taxon>
        <taxon>Stephanodiscaceae</taxon>
        <taxon>Cyclostephanos</taxon>
    </lineage>
</organism>
<comment type="caution">
    <text evidence="7">The sequence shown here is derived from an EMBL/GenBank/DDBJ whole genome shotgun (WGS) entry which is preliminary data.</text>
</comment>
<protein>
    <recommendedName>
        <fullName evidence="6">RING-type domain-containing protein</fullName>
    </recommendedName>
</protein>
<accession>A0ABD3RKT7</accession>
<dbReference type="AlphaFoldDB" id="A0ABD3RKT7"/>
<evidence type="ECO:0000313" key="8">
    <source>
        <dbReference type="Proteomes" id="UP001530377"/>
    </source>
</evidence>